<evidence type="ECO:0000313" key="1">
    <source>
        <dbReference type="Proteomes" id="UP000694850"/>
    </source>
</evidence>
<protein>
    <submittedName>
        <fullName evidence="2">Protein SIX6OS1</fullName>
    </submittedName>
</protein>
<proteinExistence type="predicted"/>
<keyword evidence="1" id="KW-1185">Reference proteome</keyword>
<dbReference type="Proteomes" id="UP000694850">
    <property type="component" value="Unplaced"/>
</dbReference>
<organism evidence="1 2">
    <name type="scientific">Orycteropus afer afer</name>
    <dbReference type="NCBI Taxonomy" id="1230840"/>
    <lineage>
        <taxon>Eukaryota</taxon>
        <taxon>Metazoa</taxon>
        <taxon>Chordata</taxon>
        <taxon>Craniata</taxon>
        <taxon>Vertebrata</taxon>
        <taxon>Euteleostomi</taxon>
        <taxon>Mammalia</taxon>
        <taxon>Eutheria</taxon>
        <taxon>Afrotheria</taxon>
        <taxon>Tubulidentata</taxon>
        <taxon>Orycteropodidae</taxon>
        <taxon>Orycteropus</taxon>
    </lineage>
</organism>
<accession>A0AC54ZAL1</accession>
<sequence length="588" mass="68425">MNDSLFVTLDRLLLEFVCQYDQDMKAKEDMIQQINKCFEDIKENKTTICKIHESINVTEEEINHYSKHNDDIKDNCSDWKPTCDVFRKHEDYMRDKLTVYQETIEKDKKMYHDYICQYKDVLKQYQLKYSEIPFSHEYYKKKTEHEEVQNRVLACSEQLKMNEAILMEFLVPAPFPSLTKWTLHMVNMRCKTEEILKLANKFTKSSSELKKEIDEVEIEINFLNQTARLYETKKFSEALEEKNIIEKRKEGKERIFEKDEHVLVLDKNHQNSLLFLPYESQKLIRPIKMNSSGQRVTDKKEDCSLKLANIDFRRKESDKQVFNDSVNKKYSHVPTIQSSKNFMQFRLLTPQKPSNCNQWFQKEESDAECEDTRTVRQLRESKCTSKAIYSEQFGKPTENESNEVEGSADNLPKTPEILLSLRTPEAVRTPESLEKLQFPKTPSLDININRNTVPEGQTQKESPGISFIRGYTSGSPGLNLFDSSIFDSEITSNQFNEHYSTANSNPPSSQESGPQFIFKNYLIYQHAKEITSTISKINETKTNIKNNALDGNIDQILSPREHQAACRGPALGGLSDREKKQSMTGAEL</sequence>
<name>A0AC54ZAL1_ORYAF</name>
<dbReference type="RefSeq" id="XP_042638019.1">
    <property type="nucleotide sequence ID" value="XM_042782085.1"/>
</dbReference>
<gene>
    <name evidence="2" type="primary">CUNH14orf39</name>
</gene>
<reference evidence="2" key="1">
    <citation type="submission" date="2025-08" db="UniProtKB">
        <authorList>
            <consortium name="RefSeq"/>
        </authorList>
    </citation>
    <scope>IDENTIFICATION</scope>
</reference>
<evidence type="ECO:0000313" key="2">
    <source>
        <dbReference type="RefSeq" id="XP_042638019.1"/>
    </source>
</evidence>